<name>A0AAW3JS92_9FIRM</name>
<dbReference type="PANTHER" id="PTHR33164:SF43">
    <property type="entry name" value="HTH-TYPE TRANSCRIPTIONAL REPRESSOR YETL"/>
    <property type="match status" value="1"/>
</dbReference>
<dbReference type="PROSITE" id="PS50995">
    <property type="entry name" value="HTH_MARR_2"/>
    <property type="match status" value="1"/>
</dbReference>
<dbReference type="AlphaFoldDB" id="A0AAW3JS92"/>
<dbReference type="EMBL" id="LLKB01000005">
    <property type="protein sequence ID" value="KQC85392.1"/>
    <property type="molecule type" value="Genomic_DNA"/>
</dbReference>
<dbReference type="InterPro" id="IPR039422">
    <property type="entry name" value="MarR/SlyA-like"/>
</dbReference>
<organism evidence="2 3">
    <name type="scientific">Butyribacter intestini</name>
    <dbReference type="NCBI Taxonomy" id="1703332"/>
    <lineage>
        <taxon>Bacteria</taxon>
        <taxon>Bacillati</taxon>
        <taxon>Bacillota</taxon>
        <taxon>Clostridia</taxon>
        <taxon>Lachnospirales</taxon>
        <taxon>Lachnospiraceae</taxon>
        <taxon>Butyribacter</taxon>
    </lineage>
</organism>
<dbReference type="SUPFAM" id="SSF46785">
    <property type="entry name" value="Winged helix' DNA-binding domain"/>
    <property type="match status" value="1"/>
</dbReference>
<dbReference type="Proteomes" id="UP000050833">
    <property type="component" value="Unassembled WGS sequence"/>
</dbReference>
<accession>A0AAW3JS92</accession>
<dbReference type="GO" id="GO:0003700">
    <property type="term" value="F:DNA-binding transcription factor activity"/>
    <property type="evidence" value="ECO:0007669"/>
    <property type="project" value="InterPro"/>
</dbReference>
<keyword evidence="3" id="KW-1185">Reference proteome</keyword>
<sequence length="149" mass="16925">MTIEKIKAIFDACYLAKRSRDLLPPLPKGVTPSYIHYLDVIESFGQQGVSVKVSDISDALDIPRPGVTRTVKEMQAKGYLRKQTSESDGRVTYITVTEDGKKLSKIYNTQYFNRLLPLLEDISDEDAECTIRTIEKLYKVMSERSVTIE</sequence>
<dbReference type="SMART" id="SM00347">
    <property type="entry name" value="HTH_MARR"/>
    <property type="match status" value="1"/>
</dbReference>
<dbReference type="PANTHER" id="PTHR33164">
    <property type="entry name" value="TRANSCRIPTIONAL REGULATOR, MARR FAMILY"/>
    <property type="match status" value="1"/>
</dbReference>
<dbReference type="Gene3D" id="1.10.10.10">
    <property type="entry name" value="Winged helix-like DNA-binding domain superfamily/Winged helix DNA-binding domain"/>
    <property type="match status" value="1"/>
</dbReference>
<dbReference type="InterPro" id="IPR036390">
    <property type="entry name" value="WH_DNA-bd_sf"/>
</dbReference>
<dbReference type="Pfam" id="PF12802">
    <property type="entry name" value="MarR_2"/>
    <property type="match status" value="1"/>
</dbReference>
<dbReference type="PRINTS" id="PR00598">
    <property type="entry name" value="HTHMARR"/>
</dbReference>
<comment type="caution">
    <text evidence="2">The sequence shown here is derived from an EMBL/GenBank/DDBJ whole genome shotgun (WGS) entry which is preliminary data.</text>
</comment>
<dbReference type="RefSeq" id="WP_055945241.1">
    <property type="nucleotide sequence ID" value="NZ_DBGDCA010000079.1"/>
</dbReference>
<protein>
    <submittedName>
        <fullName evidence="2">MarR family transcriptional regulator</fullName>
    </submittedName>
</protein>
<dbReference type="InterPro" id="IPR000835">
    <property type="entry name" value="HTH_MarR-typ"/>
</dbReference>
<evidence type="ECO:0000313" key="3">
    <source>
        <dbReference type="Proteomes" id="UP000050833"/>
    </source>
</evidence>
<proteinExistence type="predicted"/>
<evidence type="ECO:0000259" key="1">
    <source>
        <dbReference type="PROSITE" id="PS50995"/>
    </source>
</evidence>
<dbReference type="InterPro" id="IPR036388">
    <property type="entry name" value="WH-like_DNA-bd_sf"/>
</dbReference>
<reference evidence="2 3" key="1">
    <citation type="submission" date="2015-10" db="EMBL/GenBank/DDBJ databases">
        <title>Butyribacter intestini gen. nov., sp. nov., a butyric acid-producing bacterium of the family Lachnospiraceae isolated from the human faeces.</title>
        <authorList>
            <person name="Zou Y."/>
            <person name="Xue W."/>
            <person name="Luo G."/>
            <person name="Lv M."/>
        </authorList>
    </citation>
    <scope>NUCLEOTIDE SEQUENCE [LARGE SCALE GENOMIC DNA]</scope>
    <source>
        <strain evidence="2 3">TF01-11</strain>
    </source>
</reference>
<dbReference type="GO" id="GO:0006950">
    <property type="term" value="P:response to stress"/>
    <property type="evidence" value="ECO:0007669"/>
    <property type="project" value="TreeGrafter"/>
</dbReference>
<gene>
    <name evidence="2" type="ORF">APZ18_11960</name>
</gene>
<evidence type="ECO:0000313" key="2">
    <source>
        <dbReference type="EMBL" id="KQC85392.1"/>
    </source>
</evidence>
<feature type="domain" description="HTH marR-type" evidence="1">
    <location>
        <begin position="1"/>
        <end position="139"/>
    </location>
</feature>